<reference evidence="2 3" key="1">
    <citation type="journal article" date="2011" name="J. Bacteriol.">
        <title>Genome sequence of the algicidal bacterium Kordia algicida OT-1.</title>
        <authorList>
            <person name="Lee H.S."/>
            <person name="Kang S.G."/>
            <person name="Kwon K.K."/>
            <person name="Lee J.H."/>
            <person name="Kim S.J."/>
        </authorList>
    </citation>
    <scope>NUCLEOTIDE SEQUENCE [LARGE SCALE GENOMIC DNA]</scope>
    <source>
        <strain evidence="2 3">OT-1</strain>
    </source>
</reference>
<keyword evidence="1" id="KW-0472">Membrane</keyword>
<keyword evidence="1" id="KW-0812">Transmembrane</keyword>
<feature type="transmembrane region" description="Helical" evidence="1">
    <location>
        <begin position="101"/>
        <end position="122"/>
    </location>
</feature>
<accession>A9DUA2</accession>
<keyword evidence="3" id="KW-1185">Reference proteome</keyword>
<evidence type="ECO:0000313" key="3">
    <source>
        <dbReference type="Proteomes" id="UP000002945"/>
    </source>
</evidence>
<dbReference type="RefSeq" id="WP_007093095.1">
    <property type="nucleotide sequence ID" value="NZ_CP142125.1"/>
</dbReference>
<dbReference type="STRING" id="391587.KAOT1_02612"/>
<dbReference type="Proteomes" id="UP000002945">
    <property type="component" value="Unassembled WGS sequence"/>
</dbReference>
<sequence length="144" mass="16627">MLTKQEVLAKIHAIWEFETARLIHDIPIPVREKDTNTKTIYIPEEALDWEEVNEYQLIGEIATKLSSQAYLITDDNKIDLVKTTYSFDDMNLNYTIVAENFSWILVNTAVFTGIGIALVFGGENFMKAIQEKLSHHKEYISTWL</sequence>
<evidence type="ECO:0000256" key="1">
    <source>
        <dbReference type="SAM" id="Phobius"/>
    </source>
</evidence>
<keyword evidence="1" id="KW-1133">Transmembrane helix</keyword>
<evidence type="ECO:0000313" key="2">
    <source>
        <dbReference type="EMBL" id="EDP96265.1"/>
    </source>
</evidence>
<dbReference type="AlphaFoldDB" id="A9DUA2"/>
<protein>
    <submittedName>
        <fullName evidence="2">Uncharacterized protein</fullName>
    </submittedName>
</protein>
<dbReference type="HOGENOM" id="CLU_1793960_0_0_10"/>
<name>A9DUA2_9FLAO</name>
<gene>
    <name evidence="2" type="ORF">KAOT1_02612</name>
</gene>
<dbReference type="EMBL" id="ABIB01000004">
    <property type="protein sequence ID" value="EDP96265.1"/>
    <property type="molecule type" value="Genomic_DNA"/>
</dbReference>
<proteinExistence type="predicted"/>
<organism evidence="2 3">
    <name type="scientific">Kordia algicida OT-1</name>
    <dbReference type="NCBI Taxonomy" id="391587"/>
    <lineage>
        <taxon>Bacteria</taxon>
        <taxon>Pseudomonadati</taxon>
        <taxon>Bacteroidota</taxon>
        <taxon>Flavobacteriia</taxon>
        <taxon>Flavobacteriales</taxon>
        <taxon>Flavobacteriaceae</taxon>
        <taxon>Kordia</taxon>
    </lineage>
</organism>
<comment type="caution">
    <text evidence="2">The sequence shown here is derived from an EMBL/GenBank/DDBJ whole genome shotgun (WGS) entry which is preliminary data.</text>
</comment>